<evidence type="ECO:0000313" key="1">
    <source>
        <dbReference type="EMBL" id="CAG8634463.1"/>
    </source>
</evidence>
<dbReference type="EMBL" id="CAJVPV010008771">
    <property type="protein sequence ID" value="CAG8634463.1"/>
    <property type="molecule type" value="Genomic_DNA"/>
</dbReference>
<proteinExistence type="predicted"/>
<sequence length="163" mass="18541">NEASASASDPMRNIEMSILSFVCKNGIQFFHSMRKIVDKEFGSESHLSVNGYLIIFDSLASCTPTCYKLNVVYDIPNRYLLNWIRICHLHGHYGEILNRHANAKHLNKEMPGDPASLWVLEHPLKSGVAKFDFSDLRISPRVIPRIVKRSSSRNKFRPGSQQA</sequence>
<protein>
    <submittedName>
        <fullName evidence="1">11925_t:CDS:1</fullName>
    </submittedName>
</protein>
<comment type="caution">
    <text evidence="1">The sequence shown here is derived from an EMBL/GenBank/DDBJ whole genome shotgun (WGS) entry which is preliminary data.</text>
</comment>
<accession>A0A9N9GU20</accession>
<evidence type="ECO:0000313" key="2">
    <source>
        <dbReference type="Proteomes" id="UP000789342"/>
    </source>
</evidence>
<dbReference type="AlphaFoldDB" id="A0A9N9GU20"/>
<gene>
    <name evidence="1" type="ORF">AMORRO_LOCUS9241</name>
</gene>
<feature type="non-terminal residue" evidence="1">
    <location>
        <position position="1"/>
    </location>
</feature>
<organism evidence="1 2">
    <name type="scientific">Acaulospora morrowiae</name>
    <dbReference type="NCBI Taxonomy" id="94023"/>
    <lineage>
        <taxon>Eukaryota</taxon>
        <taxon>Fungi</taxon>
        <taxon>Fungi incertae sedis</taxon>
        <taxon>Mucoromycota</taxon>
        <taxon>Glomeromycotina</taxon>
        <taxon>Glomeromycetes</taxon>
        <taxon>Diversisporales</taxon>
        <taxon>Acaulosporaceae</taxon>
        <taxon>Acaulospora</taxon>
    </lineage>
</organism>
<keyword evidence="2" id="KW-1185">Reference proteome</keyword>
<reference evidence="1" key="1">
    <citation type="submission" date="2021-06" db="EMBL/GenBank/DDBJ databases">
        <authorList>
            <person name="Kallberg Y."/>
            <person name="Tangrot J."/>
            <person name="Rosling A."/>
        </authorList>
    </citation>
    <scope>NUCLEOTIDE SEQUENCE</scope>
    <source>
        <strain evidence="1">CL551</strain>
    </source>
</reference>
<name>A0A9N9GU20_9GLOM</name>
<dbReference type="Proteomes" id="UP000789342">
    <property type="component" value="Unassembled WGS sequence"/>
</dbReference>